<feature type="domain" description="Fibronectin type-III" evidence="4">
    <location>
        <begin position="10"/>
        <end position="117"/>
    </location>
</feature>
<dbReference type="OrthoDB" id="9944680at2759"/>
<dbReference type="InterPro" id="IPR015373">
    <property type="entry name" value="Interferon/interleukin_rcp_dom"/>
</dbReference>
<dbReference type="Pfam" id="PF09294">
    <property type="entry name" value="Interfer-bind"/>
    <property type="match status" value="1"/>
</dbReference>
<reference evidence="6 7" key="1">
    <citation type="journal article" date="2019" name="Genome Biol. Evol.">
        <title>Whole-Genome Sequencing of the Giant Devil Catfish, Bagarius yarrelli.</title>
        <authorList>
            <person name="Jiang W."/>
            <person name="Lv Y."/>
            <person name="Cheng L."/>
            <person name="Yang K."/>
            <person name="Chao B."/>
            <person name="Wang X."/>
            <person name="Li Y."/>
            <person name="Pan X."/>
            <person name="You X."/>
            <person name="Zhang Y."/>
            <person name="Yang J."/>
            <person name="Li J."/>
            <person name="Zhang X."/>
            <person name="Liu S."/>
            <person name="Sun C."/>
            <person name="Yang J."/>
            <person name="Shi Q."/>
        </authorList>
    </citation>
    <scope>NUCLEOTIDE SEQUENCE [LARGE SCALE GENOMIC DNA]</scope>
    <source>
        <strain evidence="6">JWS20170419001</strain>
        <tissue evidence="6">Muscle</tissue>
    </source>
</reference>
<dbReference type="PANTHER" id="PTHR20859:SF85">
    <property type="entry name" value="INTERFERON ALPHA_BETA RECEPTOR 1 ISOFORM X1"/>
    <property type="match status" value="1"/>
</dbReference>
<evidence type="ECO:0000256" key="2">
    <source>
        <dbReference type="SAM" id="Phobius"/>
    </source>
</evidence>
<dbReference type="SUPFAM" id="SSF49265">
    <property type="entry name" value="Fibronectin type III"/>
    <property type="match status" value="2"/>
</dbReference>
<dbReference type="GO" id="GO:0005886">
    <property type="term" value="C:plasma membrane"/>
    <property type="evidence" value="ECO:0007669"/>
    <property type="project" value="TreeGrafter"/>
</dbReference>
<dbReference type="AlphaFoldDB" id="A0A556U4K6"/>
<dbReference type="PANTHER" id="PTHR20859">
    <property type="entry name" value="INTERFERON/INTERLEUKIN RECEPTOR"/>
    <property type="match status" value="1"/>
</dbReference>
<keyword evidence="2" id="KW-1133">Transmembrane helix</keyword>
<dbReference type="InterPro" id="IPR013783">
    <property type="entry name" value="Ig-like_fold"/>
</dbReference>
<keyword evidence="2" id="KW-0812">Transmembrane</keyword>
<organism evidence="6 7">
    <name type="scientific">Bagarius yarrelli</name>
    <name type="common">Goonch</name>
    <name type="synonym">Bagrus yarrelli</name>
    <dbReference type="NCBI Taxonomy" id="175774"/>
    <lineage>
        <taxon>Eukaryota</taxon>
        <taxon>Metazoa</taxon>
        <taxon>Chordata</taxon>
        <taxon>Craniata</taxon>
        <taxon>Vertebrata</taxon>
        <taxon>Euteleostomi</taxon>
        <taxon>Actinopterygii</taxon>
        <taxon>Neopterygii</taxon>
        <taxon>Teleostei</taxon>
        <taxon>Ostariophysi</taxon>
        <taxon>Siluriformes</taxon>
        <taxon>Sisoridae</taxon>
        <taxon>Sisorinae</taxon>
        <taxon>Bagarius</taxon>
    </lineage>
</organism>
<evidence type="ECO:0000313" key="6">
    <source>
        <dbReference type="EMBL" id="TSM60584.1"/>
    </source>
</evidence>
<feature type="signal peptide" evidence="3">
    <location>
        <begin position="1"/>
        <end position="21"/>
    </location>
</feature>
<keyword evidence="7" id="KW-1185">Reference proteome</keyword>
<evidence type="ECO:0000256" key="3">
    <source>
        <dbReference type="SAM" id="SignalP"/>
    </source>
</evidence>
<name>A0A556U4K6_BAGYA</name>
<dbReference type="Pfam" id="PF01108">
    <property type="entry name" value="Tissue_fac"/>
    <property type="match status" value="1"/>
</dbReference>
<gene>
    <name evidence="6" type="ORF">Baya_8656</name>
</gene>
<dbReference type="EMBL" id="VCAZ01000047">
    <property type="protein sequence ID" value="TSM60584.1"/>
    <property type="molecule type" value="Genomic_DNA"/>
</dbReference>
<accession>A0A556U4K6</accession>
<dbReference type="Proteomes" id="UP000319801">
    <property type="component" value="Unassembled WGS sequence"/>
</dbReference>
<keyword evidence="6" id="KW-0675">Receptor</keyword>
<keyword evidence="3" id="KW-0732">Signal</keyword>
<evidence type="ECO:0000259" key="4">
    <source>
        <dbReference type="Pfam" id="PF01108"/>
    </source>
</evidence>
<comment type="caution">
    <text evidence="6">The sequence shown here is derived from an EMBL/GenBank/DDBJ whole genome shotgun (WGS) entry which is preliminary data.</text>
</comment>
<feature type="transmembrane region" description="Helical" evidence="2">
    <location>
        <begin position="235"/>
        <end position="261"/>
    </location>
</feature>
<evidence type="ECO:0000313" key="7">
    <source>
        <dbReference type="Proteomes" id="UP000319801"/>
    </source>
</evidence>
<dbReference type="InterPro" id="IPR050650">
    <property type="entry name" value="Type-II_Cytokine-TF_Rcpt"/>
</dbReference>
<proteinExistence type="predicted"/>
<feature type="compositionally biased region" description="Polar residues" evidence="1">
    <location>
        <begin position="336"/>
        <end position="358"/>
    </location>
</feature>
<evidence type="ECO:0000256" key="1">
    <source>
        <dbReference type="SAM" id="MobiDB-lite"/>
    </source>
</evidence>
<dbReference type="Gene3D" id="2.60.40.10">
    <property type="entry name" value="Immunoglobulins"/>
    <property type="match status" value="2"/>
</dbReference>
<feature type="domain" description="Interferon/interleukin receptor" evidence="5">
    <location>
        <begin position="129"/>
        <end position="229"/>
    </location>
</feature>
<feature type="chain" id="PRO_5022164165" evidence="3">
    <location>
        <begin position="22"/>
        <end position="393"/>
    </location>
</feature>
<evidence type="ECO:0000259" key="5">
    <source>
        <dbReference type="Pfam" id="PF09294"/>
    </source>
</evidence>
<dbReference type="InterPro" id="IPR003961">
    <property type="entry name" value="FN3_dom"/>
</dbReference>
<protein>
    <submittedName>
        <fullName evidence="6">Interferon alpha/beta receptor 1a</fullName>
    </submittedName>
</protein>
<dbReference type="InterPro" id="IPR036116">
    <property type="entry name" value="FN3_sf"/>
</dbReference>
<keyword evidence="2" id="KW-0472">Membrane</keyword>
<sequence>MELGVLRGASLLLCCASLVCAALPVPQNVTLHTLNTNYVLKWVWDVDLVQDDARNVTFTAQYLAKFKLKKPKNKQDWTSLCESTPEHECDFSSAKLHYLGVWLLRLRAQSGQSVSAWIVKEFCPDRDAAIGPPLAVNVTPVKGLLQVMISDPLTFSNGSMKELLPNLYYFIVYWKMSSSTPKCNNITSANKLVILPVLESWTWYCVRVRSLDDYYKKRSFFSPTYCIQTDGHTPYWQIVLYFLLSLGLSFPLFLGLCLFIFRAGKLVMNTFFPSVPLPAPILEYLGDLHSSEMPRLLPAEPELEICSDNLDILIPQPQDTEVAEITLKVHLPAETSQQSGRTLSRHSSCDSGVYSTEGSGPRQIELEGVKVEKPGGKVQGVEELDEGVQDVSV</sequence>
<feature type="region of interest" description="Disordered" evidence="1">
    <location>
        <begin position="336"/>
        <end position="364"/>
    </location>
</feature>
<dbReference type="GO" id="GO:0004904">
    <property type="term" value="F:interferon receptor activity"/>
    <property type="evidence" value="ECO:0007669"/>
    <property type="project" value="TreeGrafter"/>
</dbReference>